<dbReference type="STRING" id="329046.A0A1Y2CCI6"/>
<dbReference type="InterPro" id="IPR036514">
    <property type="entry name" value="SGNH_hydro_sf"/>
</dbReference>
<dbReference type="PANTHER" id="PTHR14209">
    <property type="entry name" value="ISOAMYL ACETATE-HYDROLYZING ESTERASE 1"/>
    <property type="match status" value="1"/>
</dbReference>
<keyword evidence="3" id="KW-1185">Reference proteome</keyword>
<reference evidence="2 3" key="1">
    <citation type="submission" date="2016-07" db="EMBL/GenBank/DDBJ databases">
        <title>Pervasive Adenine N6-methylation of Active Genes in Fungi.</title>
        <authorList>
            <consortium name="DOE Joint Genome Institute"/>
            <person name="Mondo S.J."/>
            <person name="Dannebaum R.O."/>
            <person name="Kuo R.C."/>
            <person name="Labutti K."/>
            <person name="Haridas S."/>
            <person name="Kuo A."/>
            <person name="Salamov A."/>
            <person name="Ahrendt S.R."/>
            <person name="Lipzen A."/>
            <person name="Sullivan W."/>
            <person name="Andreopoulos W.B."/>
            <person name="Clum A."/>
            <person name="Lindquist E."/>
            <person name="Daum C."/>
            <person name="Ramamoorthy G.K."/>
            <person name="Gryganskyi A."/>
            <person name="Culley D."/>
            <person name="Magnuson J.K."/>
            <person name="James T.Y."/>
            <person name="O'Malley M.A."/>
            <person name="Stajich J.E."/>
            <person name="Spatafora J.W."/>
            <person name="Visel A."/>
            <person name="Grigoriev I.V."/>
        </authorList>
    </citation>
    <scope>NUCLEOTIDE SEQUENCE [LARGE SCALE GENOMIC DNA]</scope>
    <source>
        <strain evidence="2 3">JEL800</strain>
    </source>
</reference>
<evidence type="ECO:0000259" key="1">
    <source>
        <dbReference type="Pfam" id="PF13472"/>
    </source>
</evidence>
<dbReference type="PANTHER" id="PTHR14209:SF19">
    <property type="entry name" value="ISOAMYL ACETATE-HYDROLYZING ESTERASE 1 HOMOLOG"/>
    <property type="match status" value="1"/>
</dbReference>
<dbReference type="Proteomes" id="UP000193642">
    <property type="component" value="Unassembled WGS sequence"/>
</dbReference>
<dbReference type="GO" id="GO:0016787">
    <property type="term" value="F:hydrolase activity"/>
    <property type="evidence" value="ECO:0007669"/>
    <property type="project" value="UniProtKB-KW"/>
</dbReference>
<dbReference type="OrthoDB" id="671439at2759"/>
<dbReference type="SUPFAM" id="SSF52266">
    <property type="entry name" value="SGNH hydrolase"/>
    <property type="match status" value="1"/>
</dbReference>
<dbReference type="InterPro" id="IPR013830">
    <property type="entry name" value="SGNH_hydro"/>
</dbReference>
<dbReference type="EMBL" id="MCGO01000023">
    <property type="protein sequence ID" value="ORY44035.1"/>
    <property type="molecule type" value="Genomic_DNA"/>
</dbReference>
<feature type="domain" description="SGNH hydrolase-type esterase" evidence="1">
    <location>
        <begin position="8"/>
        <end position="197"/>
    </location>
</feature>
<dbReference type="Pfam" id="PF13472">
    <property type="entry name" value="Lipase_GDSL_2"/>
    <property type="match status" value="1"/>
</dbReference>
<dbReference type="InterPro" id="IPR045136">
    <property type="entry name" value="Iah1-like"/>
</dbReference>
<gene>
    <name evidence="2" type="ORF">BCR33DRAFT_679616</name>
</gene>
<sequence length="251" mass="28507">MSFDQVILLGDSLTDFSMRPGGWGLQLVTAFGRKFDVKFRGVTASNSWNLRYMLPSILQETPANRIRLITILIGTNDYAVPDYWTHVNLEVYKENLKVILNEISHKVPNAKVLVMTPPPMSARDWNDGAYLIENAVNYRDACIQTVTALQAEMPNVTLLNLWNVFVPSKAYTNADWDPASISHFFEDELHFGIEGHNLVFANVMKTIVSQWPELNPETMPDMFPPPNTYPNATSNDVEGLKKILFQEARKE</sequence>
<dbReference type="AlphaFoldDB" id="A0A1Y2CCI6"/>
<name>A0A1Y2CCI6_9FUNG</name>
<proteinExistence type="predicted"/>
<comment type="caution">
    <text evidence="2">The sequence shown here is derived from an EMBL/GenBank/DDBJ whole genome shotgun (WGS) entry which is preliminary data.</text>
</comment>
<accession>A0A1Y2CCI6</accession>
<evidence type="ECO:0000313" key="2">
    <source>
        <dbReference type="EMBL" id="ORY44035.1"/>
    </source>
</evidence>
<protein>
    <submittedName>
        <fullName evidence="2">SGNH hydrolase</fullName>
    </submittedName>
</protein>
<keyword evidence="2" id="KW-0378">Hydrolase</keyword>
<organism evidence="2 3">
    <name type="scientific">Rhizoclosmatium globosum</name>
    <dbReference type="NCBI Taxonomy" id="329046"/>
    <lineage>
        <taxon>Eukaryota</taxon>
        <taxon>Fungi</taxon>
        <taxon>Fungi incertae sedis</taxon>
        <taxon>Chytridiomycota</taxon>
        <taxon>Chytridiomycota incertae sedis</taxon>
        <taxon>Chytridiomycetes</taxon>
        <taxon>Chytridiales</taxon>
        <taxon>Chytriomycetaceae</taxon>
        <taxon>Rhizoclosmatium</taxon>
    </lineage>
</organism>
<evidence type="ECO:0000313" key="3">
    <source>
        <dbReference type="Proteomes" id="UP000193642"/>
    </source>
</evidence>
<dbReference type="Gene3D" id="3.40.50.1110">
    <property type="entry name" value="SGNH hydrolase"/>
    <property type="match status" value="1"/>
</dbReference>